<reference evidence="2 3" key="1">
    <citation type="submission" date="2024-01" db="EMBL/GenBank/DDBJ databases">
        <title>Genome assemblies of Stephania.</title>
        <authorList>
            <person name="Yang L."/>
        </authorList>
    </citation>
    <scope>NUCLEOTIDE SEQUENCE [LARGE SCALE GENOMIC DNA]</scope>
    <source>
        <strain evidence="2">YNDBR</strain>
        <tissue evidence="2">Leaf</tissue>
    </source>
</reference>
<proteinExistence type="predicted"/>
<organism evidence="2 3">
    <name type="scientific">Stephania yunnanensis</name>
    <dbReference type="NCBI Taxonomy" id="152371"/>
    <lineage>
        <taxon>Eukaryota</taxon>
        <taxon>Viridiplantae</taxon>
        <taxon>Streptophyta</taxon>
        <taxon>Embryophyta</taxon>
        <taxon>Tracheophyta</taxon>
        <taxon>Spermatophyta</taxon>
        <taxon>Magnoliopsida</taxon>
        <taxon>Ranunculales</taxon>
        <taxon>Menispermaceae</taxon>
        <taxon>Menispermoideae</taxon>
        <taxon>Cissampelideae</taxon>
        <taxon>Stephania</taxon>
    </lineage>
</organism>
<dbReference type="AlphaFoldDB" id="A0AAP0IUQ2"/>
<evidence type="ECO:0000313" key="3">
    <source>
        <dbReference type="Proteomes" id="UP001420932"/>
    </source>
</evidence>
<name>A0AAP0IUQ2_9MAGN</name>
<keyword evidence="3" id="KW-1185">Reference proteome</keyword>
<feature type="compositionally biased region" description="Acidic residues" evidence="1">
    <location>
        <begin position="121"/>
        <end position="136"/>
    </location>
</feature>
<comment type="caution">
    <text evidence="2">The sequence shown here is derived from an EMBL/GenBank/DDBJ whole genome shotgun (WGS) entry which is preliminary data.</text>
</comment>
<feature type="region of interest" description="Disordered" evidence="1">
    <location>
        <begin position="33"/>
        <end position="170"/>
    </location>
</feature>
<evidence type="ECO:0000256" key="1">
    <source>
        <dbReference type="SAM" id="MobiDB-lite"/>
    </source>
</evidence>
<dbReference type="EMBL" id="JBBNAF010000008">
    <property type="protein sequence ID" value="KAK9121730.1"/>
    <property type="molecule type" value="Genomic_DNA"/>
</dbReference>
<protein>
    <submittedName>
        <fullName evidence="2">Uncharacterized protein</fullName>
    </submittedName>
</protein>
<gene>
    <name evidence="2" type="ORF">Syun_019347</name>
</gene>
<sequence length="236" mass="26360">MPEGLVTLTELGAGKVGTYELCSIKIVDNTVSQEETSAQELKGARDARKAQTASYRKSKESRQGKGLVRLVTYPTRHPQQRPQMWKSGEKERNGGDSDDDDDDDDGGDEEEGQSGHGKDGELDESKDEEIDDDEENVKEKVVEEMVGAKGRGKVKARAPKCKKLTDDPSTPFTLPETNILYHKSMHEQMITIRSASPKDPKTKAYMPMSNIRVRRRFALDTESGRIKNRICDESSL</sequence>
<dbReference type="Proteomes" id="UP001420932">
    <property type="component" value="Unassembled WGS sequence"/>
</dbReference>
<feature type="compositionally biased region" description="Basic residues" evidence="1">
    <location>
        <begin position="150"/>
        <end position="162"/>
    </location>
</feature>
<accession>A0AAP0IUQ2</accession>
<evidence type="ECO:0000313" key="2">
    <source>
        <dbReference type="EMBL" id="KAK9121730.1"/>
    </source>
</evidence>
<feature type="compositionally biased region" description="Acidic residues" evidence="1">
    <location>
        <begin position="96"/>
        <end position="112"/>
    </location>
</feature>